<feature type="transmembrane region" description="Helical" evidence="1">
    <location>
        <begin position="190"/>
        <end position="209"/>
    </location>
</feature>
<organism evidence="3 4">
    <name type="scientific">Desulfonatronospira thiodismutans ASO3-1</name>
    <dbReference type="NCBI Taxonomy" id="555779"/>
    <lineage>
        <taxon>Bacteria</taxon>
        <taxon>Pseudomonadati</taxon>
        <taxon>Thermodesulfobacteriota</taxon>
        <taxon>Desulfovibrionia</taxon>
        <taxon>Desulfovibrionales</taxon>
        <taxon>Desulfonatronovibrionaceae</taxon>
        <taxon>Desulfonatronospira</taxon>
    </lineage>
</organism>
<feature type="transmembrane region" description="Helical" evidence="1">
    <location>
        <begin position="247"/>
        <end position="265"/>
    </location>
</feature>
<accession>D6SSN8</accession>
<reference evidence="3" key="1">
    <citation type="submission" date="2010-05" db="EMBL/GenBank/DDBJ databases">
        <title>The draft genome of Desulfonatronospira thiodismutans ASO3-1.</title>
        <authorList>
            <consortium name="US DOE Joint Genome Institute (JGI-PGF)"/>
            <person name="Lucas S."/>
            <person name="Copeland A."/>
            <person name="Lapidus A."/>
            <person name="Cheng J.-F."/>
            <person name="Bruce D."/>
            <person name="Goodwin L."/>
            <person name="Pitluck S."/>
            <person name="Chertkov O."/>
            <person name="Brettin T."/>
            <person name="Detter J.C."/>
            <person name="Han C."/>
            <person name="Land M.L."/>
            <person name="Hauser L."/>
            <person name="Kyrpides N."/>
            <person name="Mikhailova N."/>
            <person name="Muyzer G."/>
            <person name="Woyke T."/>
        </authorList>
    </citation>
    <scope>NUCLEOTIDE SEQUENCE [LARGE SCALE GENOMIC DNA]</scope>
    <source>
        <strain evidence="3">ASO3-1</strain>
    </source>
</reference>
<name>D6SSN8_9BACT</name>
<feature type="domain" description="CO dehydrogenase/acetyl-CoA synthase delta subunit TIM barrel" evidence="2">
    <location>
        <begin position="36"/>
        <end position="127"/>
    </location>
</feature>
<dbReference type="Proteomes" id="UP000005496">
    <property type="component" value="Unassembled WGS sequence"/>
</dbReference>
<dbReference type="eggNOG" id="COG1456">
    <property type="taxonomic scope" value="Bacteria"/>
</dbReference>
<sequence length="339" mass="36243">MSTPAGLVPRVSPRLSLQDRIKAALARLGPGRDHYRMAPGLYALGDPDGQSPVLVTCNYKLTFDILRRELAGLSCWLLVVETYGINVWCAAGKQSFNAGEVARQVKNAGLEQVVNHRTLVLPQLAAPGVAGHKIRGLCGFKALFGPVEIRDLPYYLDNKMQAADDLRRIKFPLGQRLLVALVEVYGARRFMLWALLACMLLAALGPGGFSLQGTALSGLGAWAVVWTGFIGGVFLVPVFLRQLYFRAFAAKGLLAGALTGFVLAVAVPGGFLQGLAATAACMAFTSWFAMHYTGSTTFTSLSGVDREMRRYMPVQGALILVAVGLWLGSGWLGPLAGGA</sequence>
<evidence type="ECO:0000259" key="2">
    <source>
        <dbReference type="Pfam" id="PF03599"/>
    </source>
</evidence>
<comment type="caution">
    <text evidence="3">The sequence shown here is derived from an EMBL/GenBank/DDBJ whole genome shotgun (WGS) entry which is preliminary data.</text>
</comment>
<feature type="transmembrane region" description="Helical" evidence="1">
    <location>
        <begin position="311"/>
        <end position="332"/>
    </location>
</feature>
<evidence type="ECO:0000256" key="1">
    <source>
        <dbReference type="SAM" id="Phobius"/>
    </source>
</evidence>
<dbReference type="InterPro" id="IPR016041">
    <property type="entry name" value="Ac-CoA_synth_d_su_TIM-brl"/>
</dbReference>
<gene>
    <name evidence="3" type="ORF">Dthio_PD1043</name>
</gene>
<dbReference type="OrthoDB" id="2079583at2"/>
<feature type="transmembrane region" description="Helical" evidence="1">
    <location>
        <begin position="221"/>
        <end position="240"/>
    </location>
</feature>
<dbReference type="EMBL" id="ACJN02000003">
    <property type="protein sequence ID" value="EFI33704.1"/>
    <property type="molecule type" value="Genomic_DNA"/>
</dbReference>
<evidence type="ECO:0000313" key="3">
    <source>
        <dbReference type="EMBL" id="EFI33704.1"/>
    </source>
</evidence>
<dbReference type="Pfam" id="PF03599">
    <property type="entry name" value="CdhD"/>
    <property type="match status" value="1"/>
</dbReference>
<keyword evidence="4" id="KW-1185">Reference proteome</keyword>
<dbReference type="NCBIfam" id="NF040863">
    <property type="entry name" value="HgcA_corrinoid"/>
    <property type="match status" value="1"/>
</dbReference>
<evidence type="ECO:0000313" key="4">
    <source>
        <dbReference type="Proteomes" id="UP000005496"/>
    </source>
</evidence>
<keyword evidence="1" id="KW-0472">Membrane</keyword>
<protein>
    <submittedName>
        <fullName evidence="3">CO dehydrogenase/acetyl-CoA synthase delta subunit, TIM barrel</fullName>
    </submittedName>
</protein>
<keyword evidence="1" id="KW-0812">Transmembrane</keyword>
<dbReference type="AlphaFoldDB" id="D6SSN8"/>
<keyword evidence="1" id="KW-1133">Transmembrane helix</keyword>
<proteinExistence type="predicted"/>
<dbReference type="Gene3D" id="3.40.50.11600">
    <property type="match status" value="1"/>
</dbReference>